<dbReference type="OrthoDB" id="1261237at2"/>
<proteinExistence type="predicted"/>
<reference evidence="2 3" key="1">
    <citation type="submission" date="2018-12" db="EMBL/GenBank/DDBJ databases">
        <title>Hymenobacter gummosus sp. nov., isolated from a spring.</title>
        <authorList>
            <person name="Nie L."/>
        </authorList>
    </citation>
    <scope>NUCLEOTIDE SEQUENCE [LARGE SCALE GENOMIC DNA]</scope>
    <source>
        <strain evidence="2 3">KCTC 52166</strain>
    </source>
</reference>
<dbReference type="Proteomes" id="UP000282184">
    <property type="component" value="Unassembled WGS sequence"/>
</dbReference>
<evidence type="ECO:0000256" key="1">
    <source>
        <dbReference type="SAM" id="SignalP"/>
    </source>
</evidence>
<gene>
    <name evidence="2" type="ORF">EJV47_04055</name>
</gene>
<comment type="caution">
    <text evidence="2">The sequence shown here is derived from an EMBL/GenBank/DDBJ whole genome shotgun (WGS) entry which is preliminary data.</text>
</comment>
<keyword evidence="1" id="KW-0732">Signal</keyword>
<organism evidence="2 3">
    <name type="scientific">Hymenobacter gummosus</name>
    <dbReference type="NCBI Taxonomy" id="1776032"/>
    <lineage>
        <taxon>Bacteria</taxon>
        <taxon>Pseudomonadati</taxon>
        <taxon>Bacteroidota</taxon>
        <taxon>Cytophagia</taxon>
        <taxon>Cytophagales</taxon>
        <taxon>Hymenobacteraceae</taxon>
        <taxon>Hymenobacter</taxon>
    </lineage>
</organism>
<accession>A0A431U687</accession>
<evidence type="ECO:0000313" key="3">
    <source>
        <dbReference type="Proteomes" id="UP000282184"/>
    </source>
</evidence>
<name>A0A431U687_9BACT</name>
<feature type="signal peptide" evidence="1">
    <location>
        <begin position="1"/>
        <end position="20"/>
    </location>
</feature>
<dbReference type="AlphaFoldDB" id="A0A431U687"/>
<dbReference type="RefSeq" id="WP_126691866.1">
    <property type="nucleotide sequence ID" value="NZ_RXOF01000002.1"/>
</dbReference>
<dbReference type="EMBL" id="RXOF01000002">
    <property type="protein sequence ID" value="RTQ52209.1"/>
    <property type="molecule type" value="Genomic_DNA"/>
</dbReference>
<evidence type="ECO:0000313" key="2">
    <source>
        <dbReference type="EMBL" id="RTQ52209.1"/>
    </source>
</evidence>
<keyword evidence="3" id="KW-1185">Reference proteome</keyword>
<protein>
    <recommendedName>
        <fullName evidence="4">Lipocalin-like domain-containing protein</fullName>
    </recommendedName>
</protein>
<feature type="chain" id="PRO_5019343009" description="Lipocalin-like domain-containing protein" evidence="1">
    <location>
        <begin position="21"/>
        <end position="158"/>
    </location>
</feature>
<sequence length="158" mass="18259">MLLLFPLSWAALLPFGPAPAQTPNPYVGAWEYRTDSTVFRIQLREVRNYLLPDGKPSPYPVMLGCYRFTRRGRVVDETCARPRQGGSPFGFVRPSSEQHVIFQDQAGYNHVKAALRPDASNGNLLRWTQLEQLETVRINDNRPRRFQLPERFELTRVE</sequence>
<evidence type="ECO:0008006" key="4">
    <source>
        <dbReference type="Google" id="ProtNLM"/>
    </source>
</evidence>